<dbReference type="EMBL" id="JARKIE010000025">
    <property type="protein sequence ID" value="KAJ7698675.1"/>
    <property type="molecule type" value="Genomic_DNA"/>
</dbReference>
<gene>
    <name evidence="1" type="ORF">B0H17DRAFT_1196772</name>
</gene>
<dbReference type="Proteomes" id="UP001221757">
    <property type="component" value="Unassembled WGS sequence"/>
</dbReference>
<name>A0AAD7DTJ7_MYCRO</name>
<evidence type="ECO:0000313" key="2">
    <source>
        <dbReference type="Proteomes" id="UP001221757"/>
    </source>
</evidence>
<proteinExistence type="predicted"/>
<sequence>MSPPAQTSLALGLYLTRSRRTSSESFLPNYLGNDTSTVPEAMINYLAGIRARTGDASVRIRVGGNSAGSSIYVEDQTVPMAVLIDPYANPDDQSVNYGPEIWATLVAQLAGGVEYLIDDPLRDPNNTNPKIDTPK</sequence>
<protein>
    <submittedName>
        <fullName evidence="1">Uncharacterized protein</fullName>
    </submittedName>
</protein>
<reference evidence="1" key="1">
    <citation type="submission" date="2023-03" db="EMBL/GenBank/DDBJ databases">
        <title>Massive genome expansion in bonnet fungi (Mycena s.s.) driven by repeated elements and novel gene families across ecological guilds.</title>
        <authorList>
            <consortium name="Lawrence Berkeley National Laboratory"/>
            <person name="Harder C.B."/>
            <person name="Miyauchi S."/>
            <person name="Viragh M."/>
            <person name="Kuo A."/>
            <person name="Thoen E."/>
            <person name="Andreopoulos B."/>
            <person name="Lu D."/>
            <person name="Skrede I."/>
            <person name="Drula E."/>
            <person name="Henrissat B."/>
            <person name="Morin E."/>
            <person name="Kohler A."/>
            <person name="Barry K."/>
            <person name="LaButti K."/>
            <person name="Morin E."/>
            <person name="Salamov A."/>
            <person name="Lipzen A."/>
            <person name="Mereny Z."/>
            <person name="Hegedus B."/>
            <person name="Baldrian P."/>
            <person name="Stursova M."/>
            <person name="Weitz H."/>
            <person name="Taylor A."/>
            <person name="Grigoriev I.V."/>
            <person name="Nagy L.G."/>
            <person name="Martin F."/>
            <person name="Kauserud H."/>
        </authorList>
    </citation>
    <scope>NUCLEOTIDE SEQUENCE</scope>
    <source>
        <strain evidence="1">CBHHK067</strain>
    </source>
</reference>
<accession>A0AAD7DTJ7</accession>
<keyword evidence="2" id="KW-1185">Reference proteome</keyword>
<evidence type="ECO:0000313" key="1">
    <source>
        <dbReference type="EMBL" id="KAJ7698675.1"/>
    </source>
</evidence>
<comment type="caution">
    <text evidence="1">The sequence shown here is derived from an EMBL/GenBank/DDBJ whole genome shotgun (WGS) entry which is preliminary data.</text>
</comment>
<dbReference type="AlphaFoldDB" id="A0AAD7DTJ7"/>
<organism evidence="1 2">
    <name type="scientific">Mycena rosella</name>
    <name type="common">Pink bonnet</name>
    <name type="synonym">Agaricus rosellus</name>
    <dbReference type="NCBI Taxonomy" id="1033263"/>
    <lineage>
        <taxon>Eukaryota</taxon>
        <taxon>Fungi</taxon>
        <taxon>Dikarya</taxon>
        <taxon>Basidiomycota</taxon>
        <taxon>Agaricomycotina</taxon>
        <taxon>Agaricomycetes</taxon>
        <taxon>Agaricomycetidae</taxon>
        <taxon>Agaricales</taxon>
        <taxon>Marasmiineae</taxon>
        <taxon>Mycenaceae</taxon>
        <taxon>Mycena</taxon>
    </lineage>
</organism>